<feature type="domain" description="CBM6" evidence="2">
    <location>
        <begin position="38"/>
        <end position="162"/>
    </location>
</feature>
<sequence>MAPGTSHTFTVRARDAAGNVSAASAPVTATTTPGGTVTEYQAEDATLSQAGVFTNHTGYTGTGFVDYVNTTGGYIEWTVDAASAGPVTVAVRYANGTSSDRPMDLAVNGTVAAPGVVFTPTANWDTWTTRTLTLTLAAGVNKIRATATQSNGGPNVDKITVTG</sequence>
<keyword evidence="4" id="KW-1185">Reference proteome</keyword>
<dbReference type="PROSITE" id="PS50853">
    <property type="entry name" value="FN3"/>
    <property type="match status" value="1"/>
</dbReference>
<evidence type="ECO:0000259" key="1">
    <source>
        <dbReference type="PROSITE" id="PS50853"/>
    </source>
</evidence>
<dbReference type="InterPro" id="IPR005084">
    <property type="entry name" value="CBM6"/>
</dbReference>
<dbReference type="InterPro" id="IPR003961">
    <property type="entry name" value="FN3_dom"/>
</dbReference>
<dbReference type="SUPFAM" id="SSF49785">
    <property type="entry name" value="Galactose-binding domain-like"/>
    <property type="match status" value="1"/>
</dbReference>
<evidence type="ECO:0008006" key="5">
    <source>
        <dbReference type="Google" id="ProtNLM"/>
    </source>
</evidence>
<dbReference type="Gene3D" id="2.60.40.10">
    <property type="entry name" value="Immunoglobulins"/>
    <property type="match status" value="1"/>
</dbReference>
<organism evidence="3 4">
    <name type="scientific">Sphaerisporangium album</name>
    <dbReference type="NCBI Taxonomy" id="509200"/>
    <lineage>
        <taxon>Bacteria</taxon>
        <taxon>Bacillati</taxon>
        <taxon>Actinomycetota</taxon>
        <taxon>Actinomycetes</taxon>
        <taxon>Streptosporangiales</taxon>
        <taxon>Streptosporangiaceae</taxon>
        <taxon>Sphaerisporangium</taxon>
    </lineage>
</organism>
<dbReference type="InterPro" id="IPR008979">
    <property type="entry name" value="Galactose-bd-like_sf"/>
</dbReference>
<name>A0A367F7E1_9ACTN</name>
<protein>
    <recommendedName>
        <fullName evidence="5">CBM6 domain-containing protein</fullName>
    </recommendedName>
</protein>
<proteinExistence type="predicted"/>
<dbReference type="PROSITE" id="PS51175">
    <property type="entry name" value="CBM6"/>
    <property type="match status" value="1"/>
</dbReference>
<dbReference type="GO" id="GO:0005975">
    <property type="term" value="P:carbohydrate metabolic process"/>
    <property type="evidence" value="ECO:0007669"/>
    <property type="project" value="UniProtKB-ARBA"/>
</dbReference>
<accession>A0A367F7E1</accession>
<evidence type="ECO:0000259" key="2">
    <source>
        <dbReference type="PROSITE" id="PS51175"/>
    </source>
</evidence>
<dbReference type="Gene3D" id="2.60.120.260">
    <property type="entry name" value="Galactose-binding domain-like"/>
    <property type="match status" value="1"/>
</dbReference>
<evidence type="ECO:0000313" key="3">
    <source>
        <dbReference type="EMBL" id="RCG26284.1"/>
    </source>
</evidence>
<dbReference type="Pfam" id="PF03422">
    <property type="entry name" value="CBM_6"/>
    <property type="match status" value="1"/>
</dbReference>
<dbReference type="EMBL" id="QOIL01000020">
    <property type="protein sequence ID" value="RCG26284.1"/>
    <property type="molecule type" value="Genomic_DNA"/>
</dbReference>
<dbReference type="Proteomes" id="UP000253094">
    <property type="component" value="Unassembled WGS sequence"/>
</dbReference>
<dbReference type="CDD" id="cd04082">
    <property type="entry name" value="CBM35_pectate_lyase-like"/>
    <property type="match status" value="1"/>
</dbReference>
<dbReference type="AlphaFoldDB" id="A0A367F7E1"/>
<dbReference type="GO" id="GO:0030246">
    <property type="term" value="F:carbohydrate binding"/>
    <property type="evidence" value="ECO:0007669"/>
    <property type="project" value="InterPro"/>
</dbReference>
<reference evidence="3 4" key="1">
    <citation type="submission" date="2018-06" db="EMBL/GenBank/DDBJ databases">
        <title>Sphaerisporangium craniellae sp. nov., isolated from a marine sponge in the South China Sea.</title>
        <authorList>
            <person name="Li L."/>
        </authorList>
    </citation>
    <scope>NUCLEOTIDE SEQUENCE [LARGE SCALE GENOMIC DNA]</scope>
    <source>
        <strain evidence="3 4">CCTCC AA 208026</strain>
    </source>
</reference>
<gene>
    <name evidence="3" type="ORF">DQ384_30355</name>
</gene>
<dbReference type="InterPro" id="IPR013783">
    <property type="entry name" value="Ig-like_fold"/>
</dbReference>
<feature type="domain" description="Fibronectin type-III" evidence="1">
    <location>
        <begin position="1"/>
        <end position="34"/>
    </location>
</feature>
<evidence type="ECO:0000313" key="4">
    <source>
        <dbReference type="Proteomes" id="UP000253094"/>
    </source>
</evidence>
<comment type="caution">
    <text evidence="3">The sequence shown here is derived from an EMBL/GenBank/DDBJ whole genome shotgun (WGS) entry which is preliminary data.</text>
</comment>